<dbReference type="Proteomes" id="UP000271974">
    <property type="component" value="Unassembled WGS sequence"/>
</dbReference>
<evidence type="ECO:0000256" key="1">
    <source>
        <dbReference type="SAM" id="Phobius"/>
    </source>
</evidence>
<gene>
    <name evidence="2" type="ORF">EGW08_016987</name>
</gene>
<evidence type="ECO:0000313" key="2">
    <source>
        <dbReference type="EMBL" id="RUS75252.1"/>
    </source>
</evidence>
<accession>A0A433T116</accession>
<dbReference type="OrthoDB" id="6284188at2759"/>
<dbReference type="EMBL" id="RQTK01000758">
    <property type="protein sequence ID" value="RUS75252.1"/>
    <property type="molecule type" value="Genomic_DNA"/>
</dbReference>
<comment type="caution">
    <text evidence="2">The sequence shown here is derived from an EMBL/GenBank/DDBJ whole genome shotgun (WGS) entry which is preliminary data.</text>
</comment>
<sequence length="311" mass="34359">MKQSVTFGSKIGELATVVERRSPNLWFETHDIIVTLASFQRSQVESPCVYNKEAEDIVARPETILTQLHRFLHCIMGSTSYFKSLLLALYIAATVGAENNGAKKYVHHIKVPYFDTVSMTCDHPLLNVSTSPSDVLSIAWVLPDGTNVHSVGDLNHERYTFTGLKVDPTSQSGELSKALDLYNLTASEIDEDQFGYFHCVVTFKTGNGPVAVIRWGLNVNGADFSELLEEYRDNALVGGIAAACLLLLIGGCCLFWNVRNSKQDQEMGEQSIGSDNLKTNGAESAYPQLDNEKKFHNAGYQEDNAVVDVHM</sequence>
<dbReference type="AlphaFoldDB" id="A0A433T116"/>
<proteinExistence type="predicted"/>
<reference evidence="2 3" key="1">
    <citation type="submission" date="2019-01" db="EMBL/GenBank/DDBJ databases">
        <title>A draft genome assembly of the solar-powered sea slug Elysia chlorotica.</title>
        <authorList>
            <person name="Cai H."/>
            <person name="Li Q."/>
            <person name="Fang X."/>
            <person name="Li J."/>
            <person name="Curtis N.E."/>
            <person name="Altenburger A."/>
            <person name="Shibata T."/>
            <person name="Feng M."/>
            <person name="Maeda T."/>
            <person name="Schwartz J.A."/>
            <person name="Shigenobu S."/>
            <person name="Lundholm N."/>
            <person name="Nishiyama T."/>
            <person name="Yang H."/>
            <person name="Hasebe M."/>
            <person name="Li S."/>
            <person name="Pierce S.K."/>
            <person name="Wang J."/>
        </authorList>
    </citation>
    <scope>NUCLEOTIDE SEQUENCE [LARGE SCALE GENOMIC DNA]</scope>
    <source>
        <strain evidence="2">EC2010</strain>
        <tissue evidence="2">Whole organism of an adult</tissue>
    </source>
</reference>
<keyword evidence="1" id="KW-0472">Membrane</keyword>
<protein>
    <submittedName>
        <fullName evidence="2">Uncharacterized protein</fullName>
    </submittedName>
</protein>
<keyword evidence="3" id="KW-1185">Reference proteome</keyword>
<keyword evidence="1" id="KW-0812">Transmembrane</keyword>
<organism evidence="2 3">
    <name type="scientific">Elysia chlorotica</name>
    <name type="common">Eastern emerald elysia</name>
    <name type="synonym">Sea slug</name>
    <dbReference type="NCBI Taxonomy" id="188477"/>
    <lineage>
        <taxon>Eukaryota</taxon>
        <taxon>Metazoa</taxon>
        <taxon>Spiralia</taxon>
        <taxon>Lophotrochozoa</taxon>
        <taxon>Mollusca</taxon>
        <taxon>Gastropoda</taxon>
        <taxon>Heterobranchia</taxon>
        <taxon>Euthyneura</taxon>
        <taxon>Panpulmonata</taxon>
        <taxon>Sacoglossa</taxon>
        <taxon>Placobranchoidea</taxon>
        <taxon>Plakobranchidae</taxon>
        <taxon>Elysia</taxon>
    </lineage>
</organism>
<evidence type="ECO:0000313" key="3">
    <source>
        <dbReference type="Proteomes" id="UP000271974"/>
    </source>
</evidence>
<feature type="transmembrane region" description="Helical" evidence="1">
    <location>
        <begin position="235"/>
        <end position="258"/>
    </location>
</feature>
<name>A0A433T116_ELYCH</name>
<keyword evidence="1" id="KW-1133">Transmembrane helix</keyword>